<evidence type="ECO:0000256" key="19">
    <source>
        <dbReference type="SAM" id="SignalP"/>
    </source>
</evidence>
<name>A0A263BYF8_9BACI</name>
<gene>
    <name evidence="17" type="primary">murD</name>
    <name evidence="22" type="ORF">CIB95_02765</name>
</gene>
<keyword evidence="10 17" id="KW-0067">ATP-binding</keyword>
<evidence type="ECO:0000256" key="6">
    <source>
        <dbReference type="ARBA" id="ARBA00015655"/>
    </source>
</evidence>
<dbReference type="Proteomes" id="UP000217083">
    <property type="component" value="Unassembled WGS sequence"/>
</dbReference>
<dbReference type="GO" id="GO:0008764">
    <property type="term" value="F:UDP-N-acetylmuramoylalanine-D-glutamate ligase activity"/>
    <property type="evidence" value="ECO:0007669"/>
    <property type="project" value="UniProtKB-UniRule"/>
</dbReference>
<sequence length="446" mass="48881">MYKGSNVLILGLAKSGNAAAALLHRLGANVVVNDMKPLEENEEAKALQALGIEVICGEHPLSLFDRKIDFVVKNPGIPYHNPIVVEAMKREIKVITEVEIASVISEAAIIGITGSNGKTTTTTLTYEMLLGASKKPLIAGNIGTVVCEVAEKATKDNLLVTELSSFQLQGTDQFRPAISVLLNIFDAHLDYHGTRKEYAHAKGKIFANQTEDDIAIYNDDDPTVKKLVENVIARKVPFSSTKKVDNGAWIHESSLYFKEEKIVDLGEIVLPGKHNLENILAAIAVAKTYGVSNDHIRKVLQTFAGVKHRLQYVTSIEDRRFYNDSKATNILATQTALSAFETPVILLAGGLDRGNDFDELIPYLQHVKAVITFGQTASKIMKIAEEAGIKTVKHVDNVNQAVPVAYELSEAGDTILLSPACASWDQYKTFEQRGDMFINSVHKLKI</sequence>
<evidence type="ECO:0000256" key="12">
    <source>
        <dbReference type="ARBA" id="ARBA00022984"/>
    </source>
</evidence>
<dbReference type="InterPro" id="IPR036615">
    <property type="entry name" value="Mur_ligase_C_dom_sf"/>
</dbReference>
<keyword evidence="12 17" id="KW-0573">Peptidoglycan synthesis</keyword>
<dbReference type="InterPro" id="IPR013221">
    <property type="entry name" value="Mur_ligase_cen"/>
</dbReference>
<evidence type="ECO:0000256" key="1">
    <source>
        <dbReference type="ARBA" id="ARBA00002734"/>
    </source>
</evidence>
<evidence type="ECO:0000313" key="22">
    <source>
        <dbReference type="EMBL" id="OZM58759.1"/>
    </source>
</evidence>
<dbReference type="Gene3D" id="3.90.190.20">
    <property type="entry name" value="Mur ligase, C-terminal domain"/>
    <property type="match status" value="1"/>
</dbReference>
<feature type="signal peptide" evidence="19">
    <location>
        <begin position="1"/>
        <end position="20"/>
    </location>
</feature>
<dbReference type="HAMAP" id="MF_00639">
    <property type="entry name" value="MurD"/>
    <property type="match status" value="1"/>
</dbReference>
<dbReference type="EMBL" id="NPIA01000001">
    <property type="protein sequence ID" value="OZM58759.1"/>
    <property type="molecule type" value="Genomic_DNA"/>
</dbReference>
<evidence type="ECO:0000259" key="20">
    <source>
        <dbReference type="Pfam" id="PF02875"/>
    </source>
</evidence>
<keyword evidence="13 17" id="KW-0961">Cell wall biogenesis/degradation</keyword>
<dbReference type="InterPro" id="IPR004101">
    <property type="entry name" value="Mur_ligase_C"/>
</dbReference>
<organism evidence="22 23">
    <name type="scientific">Lottiidibacillus patelloidae</name>
    <dbReference type="NCBI Taxonomy" id="2670334"/>
    <lineage>
        <taxon>Bacteria</taxon>
        <taxon>Bacillati</taxon>
        <taxon>Bacillota</taxon>
        <taxon>Bacilli</taxon>
        <taxon>Bacillales</taxon>
        <taxon>Bacillaceae</taxon>
        <taxon>Lottiidibacillus</taxon>
    </lineage>
</organism>
<evidence type="ECO:0000256" key="10">
    <source>
        <dbReference type="ARBA" id="ARBA00022840"/>
    </source>
</evidence>
<evidence type="ECO:0000256" key="5">
    <source>
        <dbReference type="ARBA" id="ARBA00012212"/>
    </source>
</evidence>
<reference evidence="22 23" key="2">
    <citation type="submission" date="2017-09" db="EMBL/GenBank/DDBJ databases">
        <title>Bacillus patelloidae sp. nov., isolated from the intestinal tract of a marine limpet.</title>
        <authorList>
            <person name="Liu R."/>
            <person name="Dong C."/>
            <person name="Shao Z."/>
        </authorList>
    </citation>
    <scope>NUCLEOTIDE SEQUENCE [LARGE SCALE GENOMIC DNA]</scope>
    <source>
        <strain evidence="22 23">SA5d-4</strain>
    </source>
</reference>
<evidence type="ECO:0000256" key="15">
    <source>
        <dbReference type="ARBA" id="ARBA00032324"/>
    </source>
</evidence>
<evidence type="ECO:0000256" key="18">
    <source>
        <dbReference type="RuleBase" id="RU003664"/>
    </source>
</evidence>
<feature type="chain" id="PRO_5038894939" description="UDP-N-acetylmuramoylalanine--D-glutamate ligase" evidence="19">
    <location>
        <begin position="21"/>
        <end position="446"/>
    </location>
</feature>
<dbReference type="NCBIfam" id="TIGR01087">
    <property type="entry name" value="murD"/>
    <property type="match status" value="1"/>
</dbReference>
<dbReference type="SUPFAM" id="SSF53244">
    <property type="entry name" value="MurD-like peptide ligases, peptide-binding domain"/>
    <property type="match status" value="1"/>
</dbReference>
<dbReference type="GO" id="GO:0071555">
    <property type="term" value="P:cell wall organization"/>
    <property type="evidence" value="ECO:0007669"/>
    <property type="project" value="UniProtKB-KW"/>
</dbReference>
<evidence type="ECO:0000256" key="2">
    <source>
        <dbReference type="ARBA" id="ARBA00004496"/>
    </source>
</evidence>
<comment type="similarity">
    <text evidence="4 17">Belongs to the MurCDEF family.</text>
</comment>
<dbReference type="AlphaFoldDB" id="A0A263BYF8"/>
<keyword evidence="23" id="KW-1185">Reference proteome</keyword>
<dbReference type="SUPFAM" id="SSF51984">
    <property type="entry name" value="MurCD N-terminal domain"/>
    <property type="match status" value="1"/>
</dbReference>
<comment type="subcellular location">
    <subcellularLocation>
        <location evidence="2 17 18">Cytoplasm</location>
    </subcellularLocation>
</comment>
<evidence type="ECO:0000256" key="11">
    <source>
        <dbReference type="ARBA" id="ARBA00022960"/>
    </source>
</evidence>
<dbReference type="Pfam" id="PF02875">
    <property type="entry name" value="Mur_ligase_C"/>
    <property type="match status" value="1"/>
</dbReference>
<dbReference type="PANTHER" id="PTHR43692">
    <property type="entry name" value="UDP-N-ACETYLMURAMOYLALANINE--D-GLUTAMATE LIGASE"/>
    <property type="match status" value="1"/>
</dbReference>
<evidence type="ECO:0000259" key="21">
    <source>
        <dbReference type="Pfam" id="PF08245"/>
    </source>
</evidence>
<dbReference type="GO" id="GO:0008360">
    <property type="term" value="P:regulation of cell shape"/>
    <property type="evidence" value="ECO:0007669"/>
    <property type="project" value="UniProtKB-KW"/>
</dbReference>
<protein>
    <recommendedName>
        <fullName evidence="6 17">UDP-N-acetylmuramoylalanine--D-glutamate ligase</fullName>
        <ecNumber evidence="5 17">6.3.2.9</ecNumber>
    </recommendedName>
    <alternativeName>
        <fullName evidence="15 17">D-glutamic acid-adding enzyme</fullName>
    </alternativeName>
    <alternativeName>
        <fullName evidence="14 17">UDP-N-acetylmuramoyl-L-alanyl-D-glutamate synthetase</fullName>
    </alternativeName>
</protein>
<feature type="domain" description="Mur ligase central" evidence="21">
    <location>
        <begin position="112"/>
        <end position="286"/>
    </location>
</feature>
<evidence type="ECO:0000313" key="23">
    <source>
        <dbReference type="Proteomes" id="UP000217083"/>
    </source>
</evidence>
<dbReference type="InterPro" id="IPR005762">
    <property type="entry name" value="MurD"/>
</dbReference>
<comment type="caution">
    <text evidence="22">The sequence shown here is derived from an EMBL/GenBank/DDBJ whole genome shotgun (WGS) entry which is preliminary data.</text>
</comment>
<keyword evidence="11 17" id="KW-0133">Cell shape</keyword>
<dbReference type="InterPro" id="IPR036565">
    <property type="entry name" value="Mur-like_cat_sf"/>
</dbReference>
<comment type="function">
    <text evidence="1 17 18">Cell wall formation. Catalyzes the addition of glutamate to the nucleotide precursor UDP-N-acetylmuramoyl-L-alanine (UMA).</text>
</comment>
<dbReference type="SUPFAM" id="SSF53623">
    <property type="entry name" value="MurD-like peptide ligases, catalytic domain"/>
    <property type="match status" value="1"/>
</dbReference>
<reference evidence="23" key="1">
    <citation type="submission" date="2017-08" db="EMBL/GenBank/DDBJ databases">
        <authorList>
            <person name="Huang Z."/>
        </authorList>
    </citation>
    <scope>NUCLEOTIDE SEQUENCE [LARGE SCALE GENOMIC DNA]</scope>
    <source>
        <strain evidence="23">SA5d-4</strain>
    </source>
</reference>
<keyword evidence="9 17" id="KW-0547">Nucleotide-binding</keyword>
<comment type="pathway">
    <text evidence="3 17 18">Cell wall biogenesis; peptidoglycan biosynthesis.</text>
</comment>
<evidence type="ECO:0000256" key="16">
    <source>
        <dbReference type="ARBA" id="ARBA00047632"/>
    </source>
</evidence>
<evidence type="ECO:0000256" key="9">
    <source>
        <dbReference type="ARBA" id="ARBA00022741"/>
    </source>
</evidence>
<keyword evidence="17 18" id="KW-0132">Cell division</keyword>
<evidence type="ECO:0000256" key="17">
    <source>
        <dbReference type="HAMAP-Rule" id="MF_00639"/>
    </source>
</evidence>
<evidence type="ECO:0000256" key="3">
    <source>
        <dbReference type="ARBA" id="ARBA00004752"/>
    </source>
</evidence>
<keyword evidence="19" id="KW-0732">Signal</keyword>
<dbReference type="GO" id="GO:0005737">
    <property type="term" value="C:cytoplasm"/>
    <property type="evidence" value="ECO:0007669"/>
    <property type="project" value="UniProtKB-SubCell"/>
</dbReference>
<dbReference type="EC" id="6.3.2.9" evidence="5 17"/>
<dbReference type="UniPathway" id="UPA00219"/>
<feature type="domain" description="Mur ligase C-terminal" evidence="20">
    <location>
        <begin position="308"/>
        <end position="421"/>
    </location>
</feature>
<evidence type="ECO:0000256" key="8">
    <source>
        <dbReference type="ARBA" id="ARBA00022598"/>
    </source>
</evidence>
<accession>A0A263BYF8</accession>
<dbReference type="Gene3D" id="3.40.50.720">
    <property type="entry name" value="NAD(P)-binding Rossmann-like Domain"/>
    <property type="match status" value="1"/>
</dbReference>
<comment type="catalytic activity">
    <reaction evidence="16 17 18">
        <text>UDP-N-acetyl-alpha-D-muramoyl-L-alanine + D-glutamate + ATP = UDP-N-acetyl-alpha-D-muramoyl-L-alanyl-D-glutamate + ADP + phosphate + H(+)</text>
        <dbReference type="Rhea" id="RHEA:16429"/>
        <dbReference type="ChEBI" id="CHEBI:15378"/>
        <dbReference type="ChEBI" id="CHEBI:29986"/>
        <dbReference type="ChEBI" id="CHEBI:30616"/>
        <dbReference type="ChEBI" id="CHEBI:43474"/>
        <dbReference type="ChEBI" id="CHEBI:83898"/>
        <dbReference type="ChEBI" id="CHEBI:83900"/>
        <dbReference type="ChEBI" id="CHEBI:456216"/>
        <dbReference type="EC" id="6.3.2.9"/>
    </reaction>
</comment>
<evidence type="ECO:0000256" key="7">
    <source>
        <dbReference type="ARBA" id="ARBA00022490"/>
    </source>
</evidence>
<keyword evidence="7 17" id="KW-0963">Cytoplasm</keyword>
<evidence type="ECO:0000256" key="13">
    <source>
        <dbReference type="ARBA" id="ARBA00023316"/>
    </source>
</evidence>
<dbReference type="Gene3D" id="3.40.1190.10">
    <property type="entry name" value="Mur-like, catalytic domain"/>
    <property type="match status" value="1"/>
</dbReference>
<feature type="binding site" evidence="17">
    <location>
        <begin position="114"/>
        <end position="120"/>
    </location>
    <ligand>
        <name>ATP</name>
        <dbReference type="ChEBI" id="CHEBI:30616"/>
    </ligand>
</feature>
<dbReference type="Pfam" id="PF08245">
    <property type="entry name" value="Mur_ligase_M"/>
    <property type="match status" value="1"/>
</dbReference>
<dbReference type="PANTHER" id="PTHR43692:SF1">
    <property type="entry name" value="UDP-N-ACETYLMURAMOYLALANINE--D-GLUTAMATE LIGASE"/>
    <property type="match status" value="1"/>
</dbReference>
<proteinExistence type="inferred from homology"/>
<keyword evidence="8 17" id="KW-0436">Ligase</keyword>
<dbReference type="GO" id="GO:0005524">
    <property type="term" value="F:ATP binding"/>
    <property type="evidence" value="ECO:0007669"/>
    <property type="project" value="UniProtKB-UniRule"/>
</dbReference>
<dbReference type="GO" id="GO:0051301">
    <property type="term" value="P:cell division"/>
    <property type="evidence" value="ECO:0007669"/>
    <property type="project" value="UniProtKB-KW"/>
</dbReference>
<evidence type="ECO:0000256" key="4">
    <source>
        <dbReference type="ARBA" id="ARBA00010416"/>
    </source>
</evidence>
<dbReference type="Pfam" id="PF21799">
    <property type="entry name" value="MurD-like_N"/>
    <property type="match status" value="1"/>
</dbReference>
<evidence type="ECO:0000256" key="14">
    <source>
        <dbReference type="ARBA" id="ARBA00030398"/>
    </source>
</evidence>
<keyword evidence="17 18" id="KW-0131">Cell cycle</keyword>
<dbReference type="GO" id="GO:0009252">
    <property type="term" value="P:peptidoglycan biosynthetic process"/>
    <property type="evidence" value="ECO:0007669"/>
    <property type="project" value="UniProtKB-UniRule"/>
</dbReference>